<dbReference type="PANTHER" id="PTHR21506:SF0">
    <property type="entry name" value="CONSERVED OLIGOMERIC GOLGI COMPLEX SUBUNIT 6"/>
    <property type="match status" value="1"/>
</dbReference>
<keyword evidence="3" id="KW-1185">Reference proteome</keyword>
<evidence type="ECO:0000313" key="3">
    <source>
        <dbReference type="Proteomes" id="UP000092321"/>
    </source>
</evidence>
<dbReference type="Proteomes" id="UP000092321">
    <property type="component" value="Unassembled WGS sequence"/>
</dbReference>
<dbReference type="Pfam" id="PF20653">
    <property type="entry name" value="COG6_C"/>
    <property type="match status" value="1"/>
</dbReference>
<dbReference type="GO" id="GO:0006891">
    <property type="term" value="P:intra-Golgi vesicle-mediated transport"/>
    <property type="evidence" value="ECO:0007669"/>
    <property type="project" value="InterPro"/>
</dbReference>
<protein>
    <submittedName>
        <fullName evidence="2">COG6-domain-containing protein</fullName>
    </submittedName>
</protein>
<organism evidence="2 3">
    <name type="scientific">Hanseniaspora valbyensis NRRL Y-1626</name>
    <dbReference type="NCBI Taxonomy" id="766949"/>
    <lineage>
        <taxon>Eukaryota</taxon>
        <taxon>Fungi</taxon>
        <taxon>Dikarya</taxon>
        <taxon>Ascomycota</taxon>
        <taxon>Saccharomycotina</taxon>
        <taxon>Saccharomycetes</taxon>
        <taxon>Saccharomycodales</taxon>
        <taxon>Saccharomycodaceae</taxon>
        <taxon>Hanseniaspora</taxon>
    </lineage>
</organism>
<dbReference type="SUPFAM" id="SSF54616">
    <property type="entry name" value="DNA-binding domain of Mlu1-box binding protein MBP1"/>
    <property type="match status" value="1"/>
</dbReference>
<feature type="domain" description="Conserved Oligomeric Golgi complex subunit 6 C-terminal" evidence="1">
    <location>
        <begin position="925"/>
        <end position="1420"/>
    </location>
</feature>
<dbReference type="SMART" id="SM01087">
    <property type="entry name" value="COG6"/>
    <property type="match status" value="1"/>
</dbReference>
<dbReference type="GO" id="GO:0003677">
    <property type="term" value="F:DNA binding"/>
    <property type="evidence" value="ECO:0007669"/>
    <property type="project" value="InterPro"/>
</dbReference>
<dbReference type="PANTHER" id="PTHR21506">
    <property type="entry name" value="COMPONENT OF OLIGOMERIC GOLGI COMPLEX 6"/>
    <property type="match status" value="1"/>
</dbReference>
<name>A0A1B7TDT9_9ASCO</name>
<sequence length="1437" mass="168326">MCDNIILNHFNNLVSSSNFDINKTSETYNQYTIFEVDRFIINNTENKELTSILSKYCIIFDLSTNNIQFTPFFKLIQEILSFNYNYYCKTKNNGQGDNKLLYTLSHFFKQPFIDEQTLSKNIQKANLKTLNNCKISKLYDLNYNNLPFDFANPTYIQNNVFKIRGGKVKYQGTWTTFNFAIRLLKLVGGFDVLKNVLNPIFFYMEKILIDFCFLEKQKLFASVYFVLHDNSVIWKQFTNISFNQIKFREYKSFSRIGKKRGKYNKNKDKKINKNAVDLLSFPKVVWIDEVIPIVNNNANLKFKIKRKKNSDSLENIILNNNNNNNKNSYLMCDFSAKPKMELDIFSKTPSFTSSESTLVPPENNFFLKPKKISSALLSVCNDRYDLLVKKQPEFKKAPIKLGKLKANSIRNESTEMTIIESNDSFDNSPTLAEGYTSIQNFEKIKSFKNVNKLTDANTKIKVNQIIPTSQLISFTPHHQEFSTPLKKKHTLSNTSEVTLLNISPSSKISYDISLLNKINEPTVFDNMQYSTTSPTTTGNNYGYCIRTNRKSNNDSEVKFNDNMNGLMYNYSSCEEYYTNTFCEFNSNDQTGFDEKKSIIMDFISDYSTYEVPDTSFRSSNETEQMNKKNSLNIDFLNNYKNITISKILGSNGDSSSLENKNNNAITAKNLNENAIDLKIDALIDRNLNNLRLKNSKTSFIKENDNKKIYTERKIVPFTNQNRREENLDETSTVKAEINNFAHIINNSDSLFHFQKGINTIDDLLKESENYKETDVHFIFNDKSILLDKSMYGKISRDFLQLENNRLQLKKLENFLNSYSTIDVIMKNSIDKMTPFKELNEGISNYKTSLLSESELQIFNTHIKEIQSDKLQLKVLKNLRKLFSLSPLEDHILHNKTEVDEETLQIIDKLQKIKQRCIYMGKCDNLLQKIESELQYGLRKIYNHLISSLNVTCLNEMIIQNRNHKTIEEFQLQIYYLQENDLELYQNFINKFVDIEYKKITTSFLNQFDLTAKDNSNPIYLNIDEPIRYLGDVLAYVHSLILNEYEFIESLFISDKKGSMGKLFDNLDVKLLDDIFNKFNNLVKIRLEQVIKFEEDSSVLIQCVQVLSFYKMMFLKSKLSEYNLIIKLLNNLLRFCDDVIIYSTEEYLNKKLNYKSYKDLSSPDLQPPQWLYRYLHKLSAILSNFDDFKTLDNFDITFFKKFDKILIENPLVVQLNEQLNLTYPSKLVNKDLNIKIVSLILRCNCLELINSRLLLPFNHTFFNDEKNERTVFEKLSNDFDASINSIKEITLRILLKNLEVYDFYNLLNMIFPISEVKSELDYEMYYSISDNPIISLDSIENAVKINFEEQLPLLMTNLDSQLVLNLISSPLITNEILNDSFKKFFKFYKTFHNILKLIFPNDLERLNDIFKYTDDEVYTILGLENYMDEDIYIEKEDD</sequence>
<dbReference type="GO" id="GO:0017119">
    <property type="term" value="C:Golgi transport complex"/>
    <property type="evidence" value="ECO:0007669"/>
    <property type="project" value="InterPro"/>
</dbReference>
<proteinExistence type="predicted"/>
<dbReference type="InterPro" id="IPR048369">
    <property type="entry name" value="COG6_C"/>
</dbReference>
<reference evidence="3" key="1">
    <citation type="journal article" date="2016" name="Proc. Natl. Acad. Sci. U.S.A.">
        <title>Comparative genomics of biotechnologically important yeasts.</title>
        <authorList>
            <person name="Riley R."/>
            <person name="Haridas S."/>
            <person name="Wolfe K.H."/>
            <person name="Lopes M.R."/>
            <person name="Hittinger C.T."/>
            <person name="Goeker M."/>
            <person name="Salamov A.A."/>
            <person name="Wisecaver J.H."/>
            <person name="Long T.M."/>
            <person name="Calvey C.H."/>
            <person name="Aerts A.L."/>
            <person name="Barry K.W."/>
            <person name="Choi C."/>
            <person name="Clum A."/>
            <person name="Coughlan A.Y."/>
            <person name="Deshpande S."/>
            <person name="Douglass A.P."/>
            <person name="Hanson S.J."/>
            <person name="Klenk H.-P."/>
            <person name="LaButti K.M."/>
            <person name="Lapidus A."/>
            <person name="Lindquist E.A."/>
            <person name="Lipzen A.M."/>
            <person name="Meier-Kolthoff J.P."/>
            <person name="Ohm R.A."/>
            <person name="Otillar R.P."/>
            <person name="Pangilinan J.L."/>
            <person name="Peng Y."/>
            <person name="Rokas A."/>
            <person name="Rosa C.A."/>
            <person name="Scheuner C."/>
            <person name="Sibirny A.A."/>
            <person name="Slot J.C."/>
            <person name="Stielow J.B."/>
            <person name="Sun H."/>
            <person name="Kurtzman C.P."/>
            <person name="Blackwell M."/>
            <person name="Grigoriev I.V."/>
            <person name="Jeffries T.W."/>
        </authorList>
    </citation>
    <scope>NUCLEOTIDE SEQUENCE [LARGE SCALE GENOMIC DNA]</scope>
    <source>
        <strain evidence="3">NRRL Y-1626</strain>
    </source>
</reference>
<dbReference type="EMBL" id="LXPE01000012">
    <property type="protein sequence ID" value="OBA26868.1"/>
    <property type="molecule type" value="Genomic_DNA"/>
</dbReference>
<evidence type="ECO:0000313" key="2">
    <source>
        <dbReference type="EMBL" id="OBA26868.1"/>
    </source>
</evidence>
<gene>
    <name evidence="2" type="ORF">HANVADRAFT_2239</name>
</gene>
<dbReference type="InterPro" id="IPR010490">
    <property type="entry name" value="COG6"/>
</dbReference>
<evidence type="ECO:0000259" key="1">
    <source>
        <dbReference type="Pfam" id="PF20653"/>
    </source>
</evidence>
<dbReference type="InterPro" id="IPR036887">
    <property type="entry name" value="HTH_APSES_sf"/>
</dbReference>
<dbReference type="OrthoDB" id="272987at2759"/>
<accession>A0A1B7TDT9</accession>
<comment type="caution">
    <text evidence="2">The sequence shown here is derived from an EMBL/GenBank/DDBJ whole genome shotgun (WGS) entry which is preliminary data.</text>
</comment>